<organism evidence="2 3">
    <name type="scientific">Jimgerdemannia flammicorona</name>
    <dbReference type="NCBI Taxonomy" id="994334"/>
    <lineage>
        <taxon>Eukaryota</taxon>
        <taxon>Fungi</taxon>
        <taxon>Fungi incertae sedis</taxon>
        <taxon>Mucoromycota</taxon>
        <taxon>Mucoromycotina</taxon>
        <taxon>Endogonomycetes</taxon>
        <taxon>Endogonales</taxon>
        <taxon>Endogonaceae</taxon>
        <taxon>Jimgerdemannia</taxon>
    </lineage>
</organism>
<proteinExistence type="predicted"/>
<gene>
    <name evidence="2" type="ORF">BC938DRAFT_481527</name>
</gene>
<name>A0A433QG10_9FUNG</name>
<accession>A0A433QG10</accession>
<reference evidence="2 3" key="1">
    <citation type="journal article" date="2018" name="New Phytol.">
        <title>Phylogenomics of Endogonaceae and evolution of mycorrhizas within Mucoromycota.</title>
        <authorList>
            <person name="Chang Y."/>
            <person name="Desiro A."/>
            <person name="Na H."/>
            <person name="Sandor L."/>
            <person name="Lipzen A."/>
            <person name="Clum A."/>
            <person name="Barry K."/>
            <person name="Grigoriev I.V."/>
            <person name="Martin F.M."/>
            <person name="Stajich J.E."/>
            <person name="Smith M.E."/>
            <person name="Bonito G."/>
            <person name="Spatafora J.W."/>
        </authorList>
    </citation>
    <scope>NUCLEOTIDE SEQUENCE [LARGE SCALE GENOMIC DNA]</scope>
    <source>
        <strain evidence="2 3">AD002</strain>
    </source>
</reference>
<comment type="caution">
    <text evidence="2">The sequence shown here is derived from an EMBL/GenBank/DDBJ whole genome shotgun (WGS) entry which is preliminary data.</text>
</comment>
<dbReference type="Proteomes" id="UP000274822">
    <property type="component" value="Unassembled WGS sequence"/>
</dbReference>
<evidence type="ECO:0000313" key="3">
    <source>
        <dbReference type="Proteomes" id="UP000274822"/>
    </source>
</evidence>
<feature type="region of interest" description="Disordered" evidence="1">
    <location>
        <begin position="37"/>
        <end position="59"/>
    </location>
</feature>
<protein>
    <submittedName>
        <fullName evidence="2">Uncharacterized protein</fullName>
    </submittedName>
</protein>
<evidence type="ECO:0000256" key="1">
    <source>
        <dbReference type="SAM" id="MobiDB-lite"/>
    </source>
</evidence>
<sequence length="59" mass="6874">MIGPHTNNLSNLPLHLSNLPLHLSNLPLQVVIQRPKRRETDSAFQQRARFRLTRPLPRN</sequence>
<dbReference type="EMBL" id="RBNJ01006222">
    <property type="protein sequence ID" value="RUS28726.1"/>
    <property type="molecule type" value="Genomic_DNA"/>
</dbReference>
<evidence type="ECO:0000313" key="2">
    <source>
        <dbReference type="EMBL" id="RUS28726.1"/>
    </source>
</evidence>
<dbReference type="AlphaFoldDB" id="A0A433QG10"/>
<keyword evidence="3" id="KW-1185">Reference proteome</keyword>